<keyword evidence="2" id="KW-1185">Reference proteome</keyword>
<dbReference type="EMBL" id="KZ502565">
    <property type="protein sequence ID" value="PKU75843.1"/>
    <property type="molecule type" value="Genomic_DNA"/>
</dbReference>
<protein>
    <submittedName>
        <fullName evidence="1">Uncharacterized protein</fullName>
    </submittedName>
</protein>
<reference evidence="1 2" key="2">
    <citation type="journal article" date="2017" name="Nature">
        <title>The Apostasia genome and the evolution of orchids.</title>
        <authorList>
            <person name="Zhang G.Q."/>
            <person name="Liu K.W."/>
            <person name="Li Z."/>
            <person name="Lohaus R."/>
            <person name="Hsiao Y.Y."/>
            <person name="Niu S.C."/>
            <person name="Wang J.Y."/>
            <person name="Lin Y.C."/>
            <person name="Xu Q."/>
            <person name="Chen L.J."/>
            <person name="Yoshida K."/>
            <person name="Fujiwara S."/>
            <person name="Wang Z.W."/>
            <person name="Zhang Y.Q."/>
            <person name="Mitsuda N."/>
            <person name="Wang M."/>
            <person name="Liu G.H."/>
            <person name="Pecoraro L."/>
            <person name="Huang H.X."/>
            <person name="Xiao X.J."/>
            <person name="Lin M."/>
            <person name="Wu X.Y."/>
            <person name="Wu W.L."/>
            <person name="Chen Y.Y."/>
            <person name="Chang S.B."/>
            <person name="Sakamoto S."/>
            <person name="Ohme-Takagi M."/>
            <person name="Yagi M."/>
            <person name="Zeng S.J."/>
            <person name="Shen C.Y."/>
            <person name="Yeh C.M."/>
            <person name="Luo Y.B."/>
            <person name="Tsai W.C."/>
            <person name="Van de Peer Y."/>
            <person name="Liu Z.J."/>
        </authorList>
    </citation>
    <scope>NUCLEOTIDE SEQUENCE [LARGE SCALE GENOMIC DNA]</scope>
    <source>
        <tissue evidence="1">The whole plant</tissue>
    </source>
</reference>
<organism evidence="1 2">
    <name type="scientific">Dendrobium catenatum</name>
    <dbReference type="NCBI Taxonomy" id="906689"/>
    <lineage>
        <taxon>Eukaryota</taxon>
        <taxon>Viridiplantae</taxon>
        <taxon>Streptophyta</taxon>
        <taxon>Embryophyta</taxon>
        <taxon>Tracheophyta</taxon>
        <taxon>Spermatophyta</taxon>
        <taxon>Magnoliopsida</taxon>
        <taxon>Liliopsida</taxon>
        <taxon>Asparagales</taxon>
        <taxon>Orchidaceae</taxon>
        <taxon>Epidendroideae</taxon>
        <taxon>Malaxideae</taxon>
        <taxon>Dendrobiinae</taxon>
        <taxon>Dendrobium</taxon>
    </lineage>
</organism>
<dbReference type="AlphaFoldDB" id="A0A2I0WJL0"/>
<evidence type="ECO:0000313" key="2">
    <source>
        <dbReference type="Proteomes" id="UP000233837"/>
    </source>
</evidence>
<evidence type="ECO:0000313" key="1">
    <source>
        <dbReference type="EMBL" id="PKU75843.1"/>
    </source>
</evidence>
<sequence length="182" mass="20290">MVADCRRPPLASGPLDDRRSSLRASIATVCYLSSSLNAFGDGKSNFVQVTKPKPKSSIPLIINDGGCLPKKEPEVIGASSNEELVVCVKLKDINDEELCKRYALKTKDLLLDLMEMVILDNPAMVEGTQEKVVEDACFEKIGYGPWMLINLGTKRLKNIVFKKFNQLPVEVVVWRKYKSISK</sequence>
<gene>
    <name evidence="1" type="ORF">MA16_Dca023359</name>
</gene>
<reference evidence="1 2" key="1">
    <citation type="journal article" date="2016" name="Sci. Rep.">
        <title>The Dendrobium catenatum Lindl. genome sequence provides insights into polysaccharide synthase, floral development and adaptive evolution.</title>
        <authorList>
            <person name="Zhang G.Q."/>
            <person name="Xu Q."/>
            <person name="Bian C."/>
            <person name="Tsai W.C."/>
            <person name="Yeh C.M."/>
            <person name="Liu K.W."/>
            <person name="Yoshida K."/>
            <person name="Zhang L.S."/>
            <person name="Chang S.B."/>
            <person name="Chen F."/>
            <person name="Shi Y."/>
            <person name="Su Y.Y."/>
            <person name="Zhang Y.Q."/>
            <person name="Chen L.J."/>
            <person name="Yin Y."/>
            <person name="Lin M."/>
            <person name="Huang H."/>
            <person name="Deng H."/>
            <person name="Wang Z.W."/>
            <person name="Zhu S.L."/>
            <person name="Zhao X."/>
            <person name="Deng C."/>
            <person name="Niu S.C."/>
            <person name="Huang J."/>
            <person name="Wang M."/>
            <person name="Liu G.H."/>
            <person name="Yang H.J."/>
            <person name="Xiao X.J."/>
            <person name="Hsiao Y.Y."/>
            <person name="Wu W.L."/>
            <person name="Chen Y.Y."/>
            <person name="Mitsuda N."/>
            <person name="Ohme-Takagi M."/>
            <person name="Luo Y.B."/>
            <person name="Van de Peer Y."/>
            <person name="Liu Z.J."/>
        </authorList>
    </citation>
    <scope>NUCLEOTIDE SEQUENCE [LARGE SCALE GENOMIC DNA]</scope>
    <source>
        <tissue evidence="1">The whole plant</tissue>
    </source>
</reference>
<proteinExistence type="predicted"/>
<dbReference type="Proteomes" id="UP000233837">
    <property type="component" value="Unassembled WGS sequence"/>
</dbReference>
<accession>A0A2I0WJL0</accession>
<name>A0A2I0WJL0_9ASPA</name>